<evidence type="ECO:0000313" key="2">
    <source>
        <dbReference type="Proteomes" id="UP000051012"/>
    </source>
</evidence>
<organism evidence="1 2">
    <name type="scientific">candidate division TA06 bacterium DG_78</name>
    <dbReference type="NCBI Taxonomy" id="1703772"/>
    <lineage>
        <taxon>Bacteria</taxon>
        <taxon>Bacteria division TA06</taxon>
    </lineage>
</organism>
<protein>
    <recommendedName>
        <fullName evidence="3">DUF3788 domain-containing protein</fullName>
    </recommendedName>
</protein>
<dbReference type="AlphaFoldDB" id="A0A0S7YIH4"/>
<dbReference type="Pfam" id="PF12663">
    <property type="entry name" value="DUF3788"/>
    <property type="match status" value="1"/>
</dbReference>
<sequence>MSIGIFTDKTAKPMVGELLKSLGAKRELWNGLVKFVSDNYRVQGEFKYYGKKYGWALCFTKSGRALITLYPGRKGFTAQVVIGSKIDNKVKGLNLGRNVKLVYKSAHMLHDGRWLFIKVKTKKDIKDIQQLLVLKAKPTIVKNMH</sequence>
<accession>A0A0S7YIH4</accession>
<evidence type="ECO:0000313" key="1">
    <source>
        <dbReference type="EMBL" id="KPJ73996.1"/>
    </source>
</evidence>
<name>A0A0S7YIH4_UNCT6</name>
<proteinExistence type="predicted"/>
<dbReference type="EMBL" id="LJNI01000019">
    <property type="protein sequence ID" value="KPJ73996.1"/>
    <property type="molecule type" value="Genomic_DNA"/>
</dbReference>
<dbReference type="Proteomes" id="UP000051012">
    <property type="component" value="Unassembled WGS sequence"/>
</dbReference>
<comment type="caution">
    <text evidence="1">The sequence shown here is derived from an EMBL/GenBank/DDBJ whole genome shotgun (WGS) entry which is preliminary data.</text>
</comment>
<dbReference type="InterPro" id="IPR024265">
    <property type="entry name" value="DUF3788"/>
</dbReference>
<gene>
    <name evidence="1" type="ORF">AMJ52_02320</name>
</gene>
<reference evidence="1 2" key="1">
    <citation type="journal article" date="2015" name="Microbiome">
        <title>Genomic resolution of linkages in carbon, nitrogen, and sulfur cycling among widespread estuary sediment bacteria.</title>
        <authorList>
            <person name="Baker B.J."/>
            <person name="Lazar C.S."/>
            <person name="Teske A.P."/>
            <person name="Dick G.J."/>
        </authorList>
    </citation>
    <scope>NUCLEOTIDE SEQUENCE [LARGE SCALE GENOMIC DNA]</scope>
    <source>
        <strain evidence="1">DG_78</strain>
    </source>
</reference>
<evidence type="ECO:0008006" key="3">
    <source>
        <dbReference type="Google" id="ProtNLM"/>
    </source>
</evidence>